<dbReference type="Proteomes" id="UP000237350">
    <property type="component" value="Unassembled WGS sequence"/>
</dbReference>
<dbReference type="PANTHER" id="PTHR43531:SF11">
    <property type="entry name" value="METHYL-ACCEPTING CHEMOTAXIS PROTEIN 3"/>
    <property type="match status" value="1"/>
</dbReference>
<comment type="similarity">
    <text evidence="2">Belongs to the methyl-accepting chemotaxis (MCP) protein family.</text>
</comment>
<keyword evidence="8" id="KW-1185">Reference proteome</keyword>
<evidence type="ECO:0000313" key="7">
    <source>
        <dbReference type="EMBL" id="POQ98726.1"/>
    </source>
</evidence>
<evidence type="ECO:0000259" key="6">
    <source>
        <dbReference type="PROSITE" id="PS50111"/>
    </source>
</evidence>
<evidence type="ECO:0000256" key="1">
    <source>
        <dbReference type="ARBA" id="ARBA00022500"/>
    </source>
</evidence>
<dbReference type="InterPro" id="IPR004089">
    <property type="entry name" value="MCPsignal_dom"/>
</dbReference>
<evidence type="ECO:0000256" key="2">
    <source>
        <dbReference type="ARBA" id="ARBA00029447"/>
    </source>
</evidence>
<feature type="transmembrane region" description="Helical" evidence="5">
    <location>
        <begin position="158"/>
        <end position="183"/>
    </location>
</feature>
<keyword evidence="5" id="KW-0812">Transmembrane</keyword>
<dbReference type="SUPFAM" id="SSF58104">
    <property type="entry name" value="Methyl-accepting chemotaxis protein (MCP) signaling domain"/>
    <property type="match status" value="1"/>
</dbReference>
<feature type="transmembrane region" description="Helical" evidence="5">
    <location>
        <begin position="53"/>
        <end position="70"/>
    </location>
</feature>
<sequence length="548" mass="59434">MKKRISSPVAGKRGVATAGLEQTVALWFVAILTVIALILAPIFLFLLQNLPAAIAAGVALANGVACLVLISRGRVVTGGILFFSLFIVIITFLALPDLAPPGEYATVLISVLGLLLVVIFPTGVVVHPAFPLASCAVATTILGYHISSSAYPALIARIPLFSVVLFFGGAAGLVVGIVTRILLKQAADSSEQSQQALIKLRTIIKEMNGLQEPLEHTRSETRDNMGGIETIFSAYSGTVCQISSDAGTMQSSLQTTQSTLSRVTEAMAQVLLRLKEQEERLCESLELREELDNTLHKTSGEISQTQEAARRLEEACRTGETDLTSVLNRIGLIEQRQTQLTEINAMIRNIADQTHLLAMNASIEAANAGSAGRGFAVVAHKIRSLATDANQRSSEISSIITEMKEAVDASTSDGVRAKDSYGRIHKELEEARRYIATIDASTRGFISFGERLGQDLAAVHNDSEHVAEVALETKTNLDEYQRSFQDLTAKLQEVSRQIELLSFHNEKGGEIMEKLTRVREQTLQVDQQVSELIQRSLAIRIGEDSRVS</sequence>
<dbReference type="PANTHER" id="PTHR43531">
    <property type="entry name" value="PROTEIN ICFG"/>
    <property type="match status" value="1"/>
</dbReference>
<comment type="caution">
    <text evidence="7">The sequence shown here is derived from an EMBL/GenBank/DDBJ whole genome shotgun (WGS) entry which is preliminary data.</text>
</comment>
<keyword evidence="3" id="KW-0807">Transducer</keyword>
<dbReference type="OrthoDB" id="368075at2"/>
<dbReference type="InterPro" id="IPR051310">
    <property type="entry name" value="MCP_chemotaxis"/>
</dbReference>
<feature type="coiled-coil region" evidence="4">
    <location>
        <begin position="260"/>
        <end position="315"/>
    </location>
</feature>
<keyword evidence="5" id="KW-1133">Transmembrane helix</keyword>
<dbReference type="EMBL" id="LPWH01000117">
    <property type="protein sequence ID" value="POQ98726.1"/>
    <property type="molecule type" value="Genomic_DNA"/>
</dbReference>
<reference evidence="8" key="1">
    <citation type="submission" date="2015-12" db="EMBL/GenBank/DDBJ databases">
        <authorList>
            <person name="Lodha T.D."/>
            <person name="Chintalapati S."/>
            <person name="Chintalapati V.R."/>
            <person name="Sravanthi T."/>
        </authorList>
    </citation>
    <scope>NUCLEOTIDE SEQUENCE [LARGE SCALE GENOMIC DNA]</scope>
    <source>
        <strain evidence="8">JC133</strain>
    </source>
</reference>
<dbReference type="Pfam" id="PF00015">
    <property type="entry name" value="MCPsignal"/>
    <property type="match status" value="1"/>
</dbReference>
<accession>A0A2S4JGT2</accession>
<dbReference type="GO" id="GO:0016020">
    <property type="term" value="C:membrane"/>
    <property type="evidence" value="ECO:0007669"/>
    <property type="project" value="InterPro"/>
</dbReference>
<proteinExistence type="inferred from homology"/>
<dbReference type="SMART" id="SM00283">
    <property type="entry name" value="MA"/>
    <property type="match status" value="1"/>
</dbReference>
<evidence type="ECO:0000313" key="8">
    <source>
        <dbReference type="Proteomes" id="UP000237350"/>
    </source>
</evidence>
<dbReference type="GO" id="GO:0007165">
    <property type="term" value="P:signal transduction"/>
    <property type="evidence" value="ECO:0007669"/>
    <property type="project" value="UniProtKB-KW"/>
</dbReference>
<evidence type="ECO:0000256" key="5">
    <source>
        <dbReference type="SAM" id="Phobius"/>
    </source>
</evidence>
<feature type="transmembrane region" description="Helical" evidence="5">
    <location>
        <begin position="76"/>
        <end position="95"/>
    </location>
</feature>
<feature type="transmembrane region" description="Helical" evidence="5">
    <location>
        <begin position="24"/>
        <end position="46"/>
    </location>
</feature>
<protein>
    <recommendedName>
        <fullName evidence="6">Methyl-accepting transducer domain-containing protein</fullName>
    </recommendedName>
</protein>
<feature type="transmembrane region" description="Helical" evidence="5">
    <location>
        <begin position="104"/>
        <end position="123"/>
    </location>
</feature>
<dbReference type="Gene3D" id="1.10.287.950">
    <property type="entry name" value="Methyl-accepting chemotaxis protein"/>
    <property type="match status" value="1"/>
</dbReference>
<dbReference type="RefSeq" id="WP_103680917.1">
    <property type="nucleotide sequence ID" value="NZ_LPWH01000117.1"/>
</dbReference>
<keyword evidence="5" id="KW-0472">Membrane</keyword>
<dbReference type="PROSITE" id="PS50111">
    <property type="entry name" value="CHEMOTAXIS_TRANSDUC_2"/>
    <property type="match status" value="1"/>
</dbReference>
<feature type="domain" description="Methyl-accepting transducer" evidence="6">
    <location>
        <begin position="252"/>
        <end position="481"/>
    </location>
</feature>
<evidence type="ECO:0000256" key="3">
    <source>
        <dbReference type="PROSITE-ProRule" id="PRU00284"/>
    </source>
</evidence>
<gene>
    <name evidence="7" type="ORF">AU468_11840</name>
</gene>
<evidence type="ECO:0000256" key="4">
    <source>
        <dbReference type="SAM" id="Coils"/>
    </source>
</evidence>
<dbReference type="AlphaFoldDB" id="A0A2S4JGT2"/>
<name>A0A2S4JGT2_9SPIO</name>
<keyword evidence="4" id="KW-0175">Coiled coil</keyword>
<keyword evidence="1" id="KW-0145">Chemotaxis</keyword>
<dbReference type="GO" id="GO:0006935">
    <property type="term" value="P:chemotaxis"/>
    <property type="evidence" value="ECO:0007669"/>
    <property type="project" value="UniProtKB-KW"/>
</dbReference>
<organism evidence="7 8">
    <name type="scientific">Alkalispirochaeta sphaeroplastigenens</name>
    <dbReference type="NCBI Taxonomy" id="1187066"/>
    <lineage>
        <taxon>Bacteria</taxon>
        <taxon>Pseudomonadati</taxon>
        <taxon>Spirochaetota</taxon>
        <taxon>Spirochaetia</taxon>
        <taxon>Spirochaetales</taxon>
        <taxon>Spirochaetaceae</taxon>
        <taxon>Alkalispirochaeta</taxon>
    </lineage>
</organism>